<keyword evidence="7" id="KW-1185">Reference proteome</keyword>
<comment type="similarity">
    <text evidence="3">Belongs to the RimP family.</text>
</comment>
<organism evidence="6 7">
    <name type="scientific">Mesoplasma syrphidae</name>
    <dbReference type="NCBI Taxonomy" id="225999"/>
    <lineage>
        <taxon>Bacteria</taxon>
        <taxon>Bacillati</taxon>
        <taxon>Mycoplasmatota</taxon>
        <taxon>Mollicutes</taxon>
        <taxon>Entomoplasmatales</taxon>
        <taxon>Entomoplasmataceae</taxon>
        <taxon>Mesoplasma</taxon>
    </lineage>
</organism>
<dbReference type="Gene3D" id="2.30.30.180">
    <property type="entry name" value="Ribosome maturation factor RimP, C-terminal domain"/>
    <property type="match status" value="1"/>
</dbReference>
<evidence type="ECO:0000259" key="4">
    <source>
        <dbReference type="Pfam" id="PF02576"/>
    </source>
</evidence>
<dbReference type="EMBL" id="CP025257">
    <property type="protein sequence ID" value="AUF83502.1"/>
    <property type="molecule type" value="Genomic_DNA"/>
</dbReference>
<sequence>MKNFSNIKTTIIEMANVILKEHHLRVYEVNNFVDFESDILQILVEDLNQPNKPLDFDALTAVNEKLSIAMDEFDSIKEPYMLEIASAGIEKSIRDFEEMIKAVGQYIYVELQASIKNLSTFEGILVDFNNQTEEFKIEFFVKGQKKKALFKWEDIKTVRYAVKF</sequence>
<feature type="domain" description="Ribosome maturation factor RimP N-terminal" evidence="4">
    <location>
        <begin position="17"/>
        <end position="90"/>
    </location>
</feature>
<evidence type="ECO:0000256" key="3">
    <source>
        <dbReference type="HAMAP-Rule" id="MF_01077"/>
    </source>
</evidence>
<dbReference type="AlphaFoldDB" id="A0A2K9BR71"/>
<dbReference type="Gene3D" id="3.30.300.70">
    <property type="entry name" value="RimP-like superfamily, N-terminal"/>
    <property type="match status" value="1"/>
</dbReference>
<dbReference type="Pfam" id="PF02576">
    <property type="entry name" value="RimP_N"/>
    <property type="match status" value="1"/>
</dbReference>
<protein>
    <recommendedName>
        <fullName evidence="3">Ribosome maturation factor RimP</fullName>
    </recommendedName>
</protein>
<evidence type="ECO:0000256" key="2">
    <source>
        <dbReference type="ARBA" id="ARBA00022517"/>
    </source>
</evidence>
<dbReference type="PANTHER" id="PTHR33867:SF1">
    <property type="entry name" value="RIBOSOME MATURATION FACTOR RIMP"/>
    <property type="match status" value="1"/>
</dbReference>
<evidence type="ECO:0000259" key="5">
    <source>
        <dbReference type="Pfam" id="PF17384"/>
    </source>
</evidence>
<dbReference type="InterPro" id="IPR036847">
    <property type="entry name" value="RimP_C_sf"/>
</dbReference>
<dbReference type="SUPFAM" id="SSF74942">
    <property type="entry name" value="YhbC-like, C-terminal domain"/>
    <property type="match status" value="1"/>
</dbReference>
<dbReference type="Proteomes" id="UP000233419">
    <property type="component" value="Chromosome"/>
</dbReference>
<keyword evidence="1 3" id="KW-0963">Cytoplasm</keyword>
<keyword evidence="2 3" id="KW-0690">Ribosome biogenesis</keyword>
<dbReference type="Pfam" id="PF17384">
    <property type="entry name" value="DUF150_C"/>
    <property type="match status" value="1"/>
</dbReference>
<dbReference type="InterPro" id="IPR028998">
    <property type="entry name" value="RimP_C"/>
</dbReference>
<dbReference type="RefSeq" id="WP_027048141.1">
    <property type="nucleotide sequence ID" value="NZ_CP025257.1"/>
</dbReference>
<dbReference type="GO" id="GO:0000028">
    <property type="term" value="P:ribosomal small subunit assembly"/>
    <property type="evidence" value="ECO:0007669"/>
    <property type="project" value="TreeGrafter"/>
</dbReference>
<proteinExistence type="inferred from homology"/>
<dbReference type="KEGG" id="msyr:CXP39_01680"/>
<dbReference type="PANTHER" id="PTHR33867">
    <property type="entry name" value="RIBOSOME MATURATION FACTOR RIMP"/>
    <property type="match status" value="1"/>
</dbReference>
<evidence type="ECO:0000313" key="6">
    <source>
        <dbReference type="EMBL" id="AUF83502.1"/>
    </source>
</evidence>
<dbReference type="InterPro" id="IPR003728">
    <property type="entry name" value="Ribosome_maturation_RimP"/>
</dbReference>
<comment type="function">
    <text evidence="3">Required for maturation of 30S ribosomal subunits.</text>
</comment>
<dbReference type="SUPFAM" id="SSF75420">
    <property type="entry name" value="YhbC-like, N-terminal domain"/>
    <property type="match status" value="1"/>
</dbReference>
<dbReference type="InterPro" id="IPR028989">
    <property type="entry name" value="RimP_N"/>
</dbReference>
<dbReference type="GO" id="GO:0006412">
    <property type="term" value="P:translation"/>
    <property type="evidence" value="ECO:0007669"/>
    <property type="project" value="TreeGrafter"/>
</dbReference>
<evidence type="ECO:0000313" key="7">
    <source>
        <dbReference type="Proteomes" id="UP000233419"/>
    </source>
</evidence>
<gene>
    <name evidence="3" type="primary">rimP</name>
    <name evidence="6" type="ORF">CXP39_01680</name>
</gene>
<dbReference type="InterPro" id="IPR035956">
    <property type="entry name" value="RimP_N_sf"/>
</dbReference>
<comment type="subcellular location">
    <subcellularLocation>
        <location evidence="3">Cytoplasm</location>
    </subcellularLocation>
</comment>
<dbReference type="GO" id="GO:0005829">
    <property type="term" value="C:cytosol"/>
    <property type="evidence" value="ECO:0007669"/>
    <property type="project" value="TreeGrafter"/>
</dbReference>
<dbReference type="HAMAP" id="MF_01077">
    <property type="entry name" value="RimP"/>
    <property type="match status" value="1"/>
</dbReference>
<dbReference type="OrthoDB" id="398614at2"/>
<dbReference type="CDD" id="cd01734">
    <property type="entry name" value="YlxS_C"/>
    <property type="match status" value="1"/>
</dbReference>
<name>A0A2K9BR71_9MOLU</name>
<feature type="domain" description="Ribosome maturation factor RimP C-terminal" evidence="5">
    <location>
        <begin position="101"/>
        <end position="164"/>
    </location>
</feature>
<evidence type="ECO:0000256" key="1">
    <source>
        <dbReference type="ARBA" id="ARBA00022490"/>
    </source>
</evidence>
<reference evidence="6 7" key="1">
    <citation type="submission" date="2017-12" db="EMBL/GenBank/DDBJ databases">
        <title>Mesoplasma syrphidae YJS, Complete Genome.</title>
        <authorList>
            <person name="Knight T.F."/>
            <person name="Citino T."/>
            <person name="Rubinstein R."/>
            <person name="Neuschaefer Z."/>
        </authorList>
    </citation>
    <scope>NUCLEOTIDE SEQUENCE [LARGE SCALE GENOMIC DNA]</scope>
    <source>
        <strain evidence="6 7">YJS</strain>
    </source>
</reference>
<accession>A0A2K9BR71</accession>
<dbReference type="NCBIfam" id="NF011236">
    <property type="entry name" value="PRK14643.1"/>
    <property type="match status" value="1"/>
</dbReference>